<evidence type="ECO:0000256" key="1">
    <source>
        <dbReference type="ARBA" id="ARBA00006484"/>
    </source>
</evidence>
<evidence type="ECO:0000256" key="2">
    <source>
        <dbReference type="ARBA" id="ARBA00023002"/>
    </source>
</evidence>
<dbReference type="SUPFAM" id="SSF51735">
    <property type="entry name" value="NAD(P)-binding Rossmann-fold domains"/>
    <property type="match status" value="1"/>
</dbReference>
<feature type="domain" description="Ketoreductase" evidence="4">
    <location>
        <begin position="3"/>
        <end position="188"/>
    </location>
</feature>
<dbReference type="InterPro" id="IPR002347">
    <property type="entry name" value="SDR_fam"/>
</dbReference>
<dbReference type="OrthoDB" id="9786056at2"/>
<organism evidence="5 6">
    <name type="scientific">Hymenobacter wooponensis</name>
    <dbReference type="NCBI Taxonomy" id="1525360"/>
    <lineage>
        <taxon>Bacteria</taxon>
        <taxon>Pseudomonadati</taxon>
        <taxon>Bacteroidota</taxon>
        <taxon>Cytophagia</taxon>
        <taxon>Cytophagales</taxon>
        <taxon>Hymenobacteraceae</taxon>
        <taxon>Hymenobacter</taxon>
    </lineage>
</organism>
<dbReference type="InterPro" id="IPR051911">
    <property type="entry name" value="SDR_oxidoreductase"/>
</dbReference>
<comment type="similarity">
    <text evidence="1 3">Belongs to the short-chain dehydrogenases/reductases (SDR) family.</text>
</comment>
<dbReference type="GO" id="GO:0016491">
    <property type="term" value="F:oxidoreductase activity"/>
    <property type="evidence" value="ECO:0007669"/>
    <property type="project" value="UniProtKB-KW"/>
</dbReference>
<dbReference type="PANTHER" id="PTHR43976">
    <property type="entry name" value="SHORT CHAIN DEHYDROGENASE"/>
    <property type="match status" value="1"/>
</dbReference>
<sequence>MNNVWFITGSSRGLGRSLTEAVLANGGRVAATARHPEQLADLVAQYGNLVLPLALDVTNAAQITEAVAAAVGHFGRLDVVVNNAGFGITGAAEAYTEEQVRSQLETNLYAPIAITRAVLPYLRKQRSGHILQISSIGGRIGNAGVSIYQAAKFGLSGFTEALAKEVAPLGIRVISVEPGGFRTDWASASMTFAPTIADYTAVNQRADYFASGDFVPMGDPAKAAQVLLDLVGHPNPPVHLVLGSEAAAFLEKADADRKAEFEHWLPVTLSTDHDEAGNFLDTPMGKLYLNNKVDHNASASSTGHLLSNNRAD</sequence>
<evidence type="ECO:0000259" key="4">
    <source>
        <dbReference type="SMART" id="SM00822"/>
    </source>
</evidence>
<dbReference type="InterPro" id="IPR057326">
    <property type="entry name" value="KR_dom"/>
</dbReference>
<dbReference type="EMBL" id="SRKZ01000002">
    <property type="protein sequence ID" value="TGD81538.1"/>
    <property type="molecule type" value="Genomic_DNA"/>
</dbReference>
<gene>
    <name evidence="5" type="ORF">EU557_08265</name>
</gene>
<dbReference type="CDD" id="cd05374">
    <property type="entry name" value="17beta-HSD-like_SDR_c"/>
    <property type="match status" value="1"/>
</dbReference>
<dbReference type="InterPro" id="IPR036291">
    <property type="entry name" value="NAD(P)-bd_dom_sf"/>
</dbReference>
<dbReference type="PANTHER" id="PTHR43976:SF16">
    <property type="entry name" value="SHORT-CHAIN DEHYDROGENASE_REDUCTASE FAMILY PROTEIN"/>
    <property type="match status" value="1"/>
</dbReference>
<dbReference type="NCBIfam" id="NF004824">
    <property type="entry name" value="PRK06180.1"/>
    <property type="match status" value="1"/>
</dbReference>
<dbReference type="SMART" id="SM00822">
    <property type="entry name" value="PKS_KR"/>
    <property type="match status" value="1"/>
</dbReference>
<evidence type="ECO:0000256" key="3">
    <source>
        <dbReference type="RuleBase" id="RU000363"/>
    </source>
</evidence>
<evidence type="ECO:0000313" key="5">
    <source>
        <dbReference type="EMBL" id="TGD81538.1"/>
    </source>
</evidence>
<dbReference type="Gene3D" id="3.40.50.720">
    <property type="entry name" value="NAD(P)-binding Rossmann-like Domain"/>
    <property type="match status" value="1"/>
</dbReference>
<dbReference type="PRINTS" id="PR00081">
    <property type="entry name" value="GDHRDH"/>
</dbReference>
<dbReference type="Proteomes" id="UP000298284">
    <property type="component" value="Unassembled WGS sequence"/>
</dbReference>
<dbReference type="AlphaFoldDB" id="A0A4Z0MQC0"/>
<keyword evidence="6" id="KW-1185">Reference proteome</keyword>
<dbReference type="Pfam" id="PF00106">
    <property type="entry name" value="adh_short"/>
    <property type="match status" value="1"/>
</dbReference>
<protein>
    <submittedName>
        <fullName evidence="5">SDR family NAD(P)-dependent oxidoreductase</fullName>
    </submittedName>
</protein>
<accession>A0A4Z0MQC0</accession>
<comment type="caution">
    <text evidence="5">The sequence shown here is derived from an EMBL/GenBank/DDBJ whole genome shotgun (WGS) entry which is preliminary data.</text>
</comment>
<proteinExistence type="inferred from homology"/>
<dbReference type="NCBIfam" id="NF006114">
    <property type="entry name" value="PRK08263.1"/>
    <property type="match status" value="1"/>
</dbReference>
<keyword evidence="2" id="KW-0560">Oxidoreductase</keyword>
<name>A0A4Z0MQC0_9BACT</name>
<dbReference type="RefSeq" id="WP_135529919.1">
    <property type="nucleotide sequence ID" value="NZ_SRKZ01000002.1"/>
</dbReference>
<reference evidence="5 6" key="1">
    <citation type="submission" date="2019-04" db="EMBL/GenBank/DDBJ databases">
        <authorList>
            <person name="Feng G."/>
            <person name="Zhang J."/>
            <person name="Zhu H."/>
        </authorList>
    </citation>
    <scope>NUCLEOTIDE SEQUENCE [LARGE SCALE GENOMIC DNA]</scope>
    <source>
        <strain evidence="5 6">JCM 19491</strain>
    </source>
</reference>
<evidence type="ECO:0000313" key="6">
    <source>
        <dbReference type="Proteomes" id="UP000298284"/>
    </source>
</evidence>
<dbReference type="PRINTS" id="PR00080">
    <property type="entry name" value="SDRFAMILY"/>
</dbReference>